<name>A0A1J5Q4B4_9ZZZZ</name>
<proteinExistence type="predicted"/>
<sequence>MAEIGVNLSYEFNHLIADQHGFLPLNDLVGEDGGAMCVGEFLNDYKARVATMPRNLGCELPPSNQGVQRYFRTISDVPPRACA</sequence>
<dbReference type="AlphaFoldDB" id="A0A1J5Q4B4"/>
<comment type="caution">
    <text evidence="1">The sequence shown here is derived from an EMBL/GenBank/DDBJ whole genome shotgun (WGS) entry which is preliminary data.</text>
</comment>
<accession>A0A1J5Q4B4</accession>
<dbReference type="EMBL" id="MLJW01001464">
    <property type="protein sequence ID" value="OIQ78122.1"/>
    <property type="molecule type" value="Genomic_DNA"/>
</dbReference>
<gene>
    <name evidence="1" type="ORF">GALL_401750</name>
</gene>
<protein>
    <submittedName>
        <fullName evidence="1">Uncharacterized protein</fullName>
    </submittedName>
</protein>
<organism evidence="1">
    <name type="scientific">mine drainage metagenome</name>
    <dbReference type="NCBI Taxonomy" id="410659"/>
    <lineage>
        <taxon>unclassified sequences</taxon>
        <taxon>metagenomes</taxon>
        <taxon>ecological metagenomes</taxon>
    </lineage>
</organism>
<reference evidence="1" key="1">
    <citation type="submission" date="2016-10" db="EMBL/GenBank/DDBJ databases">
        <title>Sequence of Gallionella enrichment culture.</title>
        <authorList>
            <person name="Poehlein A."/>
            <person name="Muehling M."/>
            <person name="Daniel R."/>
        </authorList>
    </citation>
    <scope>NUCLEOTIDE SEQUENCE</scope>
</reference>
<evidence type="ECO:0000313" key="1">
    <source>
        <dbReference type="EMBL" id="OIQ78122.1"/>
    </source>
</evidence>